<evidence type="ECO:0000313" key="10">
    <source>
        <dbReference type="EMBL" id="KAA0705669.1"/>
    </source>
</evidence>
<dbReference type="PROSITE" id="PS50222">
    <property type="entry name" value="EF_HAND_2"/>
    <property type="match status" value="4"/>
</dbReference>
<dbReference type="Proteomes" id="UP000324632">
    <property type="component" value="Chromosome 21"/>
</dbReference>
<dbReference type="InterPro" id="IPR018247">
    <property type="entry name" value="EF_Hand_1_Ca_BS"/>
</dbReference>
<dbReference type="FunFam" id="1.10.238.10:FF:000154">
    <property type="entry name" value="Reticulocalbin 3"/>
    <property type="match status" value="1"/>
</dbReference>
<evidence type="ECO:0000256" key="1">
    <source>
        <dbReference type="ARBA" id="ARBA00004240"/>
    </source>
</evidence>
<dbReference type="Gene3D" id="1.10.238.10">
    <property type="entry name" value="EF-hand"/>
    <property type="match status" value="3"/>
</dbReference>
<keyword evidence="3" id="KW-0479">Metal-binding</keyword>
<keyword evidence="6" id="KW-0256">Endoplasmic reticulum</keyword>
<evidence type="ECO:0000256" key="4">
    <source>
        <dbReference type="ARBA" id="ARBA00022729"/>
    </source>
</evidence>
<keyword evidence="11" id="KW-1185">Reference proteome</keyword>
<gene>
    <name evidence="10" type="ORF">E1301_Tti004431</name>
</gene>
<evidence type="ECO:0000259" key="9">
    <source>
        <dbReference type="PROSITE" id="PS50222"/>
    </source>
</evidence>
<feature type="chain" id="PRO_5022658371" evidence="8">
    <location>
        <begin position="19"/>
        <end position="316"/>
    </location>
</feature>
<keyword evidence="7" id="KW-0106">Calcium</keyword>
<feature type="domain" description="EF-hand" evidence="9">
    <location>
        <begin position="66"/>
        <end position="101"/>
    </location>
</feature>
<dbReference type="InterPro" id="IPR002048">
    <property type="entry name" value="EF_hand_dom"/>
</dbReference>
<organism evidence="10 11">
    <name type="scientific">Triplophysa tibetana</name>
    <dbReference type="NCBI Taxonomy" id="1572043"/>
    <lineage>
        <taxon>Eukaryota</taxon>
        <taxon>Metazoa</taxon>
        <taxon>Chordata</taxon>
        <taxon>Craniata</taxon>
        <taxon>Vertebrata</taxon>
        <taxon>Euteleostomi</taxon>
        <taxon>Actinopterygii</taxon>
        <taxon>Neopterygii</taxon>
        <taxon>Teleostei</taxon>
        <taxon>Ostariophysi</taxon>
        <taxon>Cypriniformes</taxon>
        <taxon>Nemacheilidae</taxon>
        <taxon>Triplophysa</taxon>
    </lineage>
</organism>
<evidence type="ECO:0000256" key="8">
    <source>
        <dbReference type="SAM" id="SignalP"/>
    </source>
</evidence>
<evidence type="ECO:0000256" key="5">
    <source>
        <dbReference type="ARBA" id="ARBA00022737"/>
    </source>
</evidence>
<dbReference type="InterPro" id="IPR011992">
    <property type="entry name" value="EF-hand-dom_pair"/>
</dbReference>
<dbReference type="PANTHER" id="PTHR10827:SF91">
    <property type="entry name" value="RETICULOCALBIN 3, EF-HAND CALCIUM BINDING DOMAIN"/>
    <property type="match status" value="1"/>
</dbReference>
<dbReference type="GO" id="GO:0005783">
    <property type="term" value="C:endoplasmic reticulum"/>
    <property type="evidence" value="ECO:0007669"/>
    <property type="project" value="UniProtKB-SubCell"/>
</dbReference>
<keyword evidence="4 8" id="KW-0732">Signal</keyword>
<dbReference type="SMART" id="SM00054">
    <property type="entry name" value="EFh"/>
    <property type="match status" value="5"/>
</dbReference>
<dbReference type="FunFam" id="1.10.238.10:FF:000109">
    <property type="entry name" value="calumenin isoform X2"/>
    <property type="match status" value="1"/>
</dbReference>
<sequence length="316" mass="37119">MQLLFLGTLALLLGVTVTVPAQEKRVHRQHDLSDHDHDDAHSFQYDHEAFLGKEEAKTFDQLSPEESKERLGKIVDRIDTDKDGFISHVELHNWIKHRQRRYIEENVDKHWKDYDQNKDGKIGWNEYKNTTYGFYMGEEFDDVDDKVSYRSMLTRDERRFKNADKDGDGIATREEFTAFLHPEEFDYMKDIVIQETIEDIDKNGDKKIDLQEYIGDMFNAEDGENEPDWVTTEKKHFTESRDVNKDGFLDASEVAQWILPGEVDHADNEAKHLIHETDKDNDDKITKKEILANWNMFVGSQATNYGEDLTKRHDEL</sequence>
<dbReference type="PROSITE" id="PS00018">
    <property type="entry name" value="EF_HAND_1"/>
    <property type="match status" value="5"/>
</dbReference>
<protein>
    <submittedName>
        <fullName evidence="10">Reticulocalbin-1</fullName>
    </submittedName>
</protein>
<feature type="domain" description="EF-hand" evidence="9">
    <location>
        <begin position="102"/>
        <end position="137"/>
    </location>
</feature>
<proteinExistence type="inferred from homology"/>
<evidence type="ECO:0000313" key="11">
    <source>
        <dbReference type="Proteomes" id="UP000324632"/>
    </source>
</evidence>
<feature type="signal peptide" evidence="8">
    <location>
        <begin position="1"/>
        <end position="18"/>
    </location>
</feature>
<dbReference type="GO" id="GO:0005509">
    <property type="term" value="F:calcium ion binding"/>
    <property type="evidence" value="ECO:0007669"/>
    <property type="project" value="InterPro"/>
</dbReference>
<evidence type="ECO:0000256" key="6">
    <source>
        <dbReference type="ARBA" id="ARBA00022824"/>
    </source>
</evidence>
<dbReference type="CDD" id="cd16226">
    <property type="entry name" value="EFh_CREC_Calumenin_like"/>
    <property type="match status" value="1"/>
</dbReference>
<feature type="domain" description="EF-hand" evidence="9">
    <location>
        <begin position="188"/>
        <end position="223"/>
    </location>
</feature>
<evidence type="ECO:0000256" key="2">
    <source>
        <dbReference type="ARBA" id="ARBA00006431"/>
    </source>
</evidence>
<dbReference type="EMBL" id="SOYY01000021">
    <property type="protein sequence ID" value="KAA0705669.1"/>
    <property type="molecule type" value="Genomic_DNA"/>
</dbReference>
<dbReference type="SUPFAM" id="SSF47473">
    <property type="entry name" value="EF-hand"/>
    <property type="match status" value="2"/>
</dbReference>
<dbReference type="PANTHER" id="PTHR10827">
    <property type="entry name" value="RETICULOCALBIN"/>
    <property type="match status" value="1"/>
</dbReference>
<accession>A0A5A9N9J9</accession>
<dbReference type="Pfam" id="PF13499">
    <property type="entry name" value="EF-hand_7"/>
    <property type="match status" value="2"/>
</dbReference>
<evidence type="ECO:0000256" key="3">
    <source>
        <dbReference type="ARBA" id="ARBA00022723"/>
    </source>
</evidence>
<dbReference type="AlphaFoldDB" id="A0A5A9N9J9"/>
<reference evidence="10 11" key="1">
    <citation type="journal article" date="2019" name="Mol. Ecol. Resour.">
        <title>Chromosome-level genome assembly of Triplophysa tibetana, a fish adapted to the harsh high-altitude environment of the Tibetan Plateau.</title>
        <authorList>
            <person name="Yang X."/>
            <person name="Liu H."/>
            <person name="Ma Z."/>
            <person name="Zou Y."/>
            <person name="Zou M."/>
            <person name="Mao Y."/>
            <person name="Li X."/>
            <person name="Wang H."/>
            <person name="Chen T."/>
            <person name="Wang W."/>
            <person name="Yang R."/>
        </authorList>
    </citation>
    <scope>NUCLEOTIDE SEQUENCE [LARGE SCALE GENOMIC DNA]</scope>
    <source>
        <strain evidence="10">TTIB1903HZAU</strain>
        <tissue evidence="10">Muscle</tissue>
    </source>
</reference>
<name>A0A5A9N9J9_9TELE</name>
<keyword evidence="5" id="KW-0677">Repeat</keyword>
<evidence type="ECO:0000256" key="7">
    <source>
        <dbReference type="ARBA" id="ARBA00022837"/>
    </source>
</evidence>
<feature type="domain" description="EF-hand" evidence="9">
    <location>
        <begin position="151"/>
        <end position="186"/>
    </location>
</feature>
<comment type="caution">
    <text evidence="10">The sequence shown here is derived from an EMBL/GenBank/DDBJ whole genome shotgun (WGS) entry which is preliminary data.</text>
</comment>
<comment type="similarity">
    <text evidence="2">Belongs to the CREC family.</text>
</comment>
<comment type="subcellular location">
    <subcellularLocation>
        <location evidence="1">Endoplasmic reticulum</location>
    </subcellularLocation>
</comment>